<sequence length="193" mass="21437">MAKLYPVPPWGKRGGKERFHLISIKDKSGVAAIAIAKLDTKNWTVDQWHVISSPHQPWEKKMGGGKSGLGINEASFPLYHGDDIWITFSASHCMDPGYSLGLLKYNGGDPLQKPSWDKWGSIVSAAGGHYGIGHNAFFPRPTGSKFGYIFLHPTPWTKSHIETLERPIKIYLDRISSMRLKSRKEAAAPAALR</sequence>
<organism evidence="3 4">
    <name type="scientific">Clonostachys chloroleuca</name>
    <dbReference type="NCBI Taxonomy" id="1926264"/>
    <lineage>
        <taxon>Eukaryota</taxon>
        <taxon>Fungi</taxon>
        <taxon>Dikarya</taxon>
        <taxon>Ascomycota</taxon>
        <taxon>Pezizomycotina</taxon>
        <taxon>Sordariomycetes</taxon>
        <taxon>Hypocreomycetidae</taxon>
        <taxon>Hypocreales</taxon>
        <taxon>Bionectriaceae</taxon>
        <taxon>Clonostachys</taxon>
    </lineage>
</organism>
<evidence type="ECO:0000256" key="1">
    <source>
        <dbReference type="ARBA" id="ARBA00022729"/>
    </source>
</evidence>
<comment type="caution">
    <text evidence="3">The sequence shown here is derived from an EMBL/GenBank/DDBJ whole genome shotgun (WGS) entry which is preliminary data.</text>
</comment>
<accession>A0AA35PWZ7</accession>
<keyword evidence="1" id="KW-0732">Signal</keyword>
<dbReference type="SUPFAM" id="SSF75005">
    <property type="entry name" value="Arabinanase/levansucrase/invertase"/>
    <property type="match status" value="1"/>
</dbReference>
<name>A0AA35PWZ7_9HYPO</name>
<dbReference type="AlphaFoldDB" id="A0AA35PWZ7"/>
<keyword evidence="4" id="KW-1185">Reference proteome</keyword>
<dbReference type="Proteomes" id="UP001160390">
    <property type="component" value="Unassembled WGS sequence"/>
</dbReference>
<dbReference type="GO" id="GO:0016787">
    <property type="term" value="F:hydrolase activity"/>
    <property type="evidence" value="ECO:0007669"/>
    <property type="project" value="UniProtKB-KW"/>
</dbReference>
<proteinExistence type="predicted"/>
<keyword evidence="2" id="KW-0378">Hydrolase</keyword>
<dbReference type="Gene3D" id="2.115.10.20">
    <property type="entry name" value="Glycosyl hydrolase domain, family 43"/>
    <property type="match status" value="1"/>
</dbReference>
<evidence type="ECO:0000313" key="3">
    <source>
        <dbReference type="EMBL" id="CAI6047516.1"/>
    </source>
</evidence>
<protein>
    <submittedName>
        <fullName evidence="3">Uncharacterized protein</fullName>
    </submittedName>
</protein>
<reference evidence="3" key="1">
    <citation type="submission" date="2023-01" db="EMBL/GenBank/DDBJ databases">
        <authorList>
            <person name="Piombo E."/>
        </authorList>
    </citation>
    <scope>NUCLEOTIDE SEQUENCE</scope>
</reference>
<gene>
    <name evidence="3" type="ORF">CCHLO57077_00013041</name>
</gene>
<dbReference type="InterPro" id="IPR023296">
    <property type="entry name" value="Glyco_hydro_beta-prop_sf"/>
</dbReference>
<dbReference type="PANTHER" id="PTHR43817:SF1">
    <property type="entry name" value="HYDROLASE, FAMILY 43, PUTATIVE (AFU_ORTHOLOGUE AFUA_3G01660)-RELATED"/>
    <property type="match status" value="1"/>
</dbReference>
<evidence type="ECO:0000313" key="4">
    <source>
        <dbReference type="Proteomes" id="UP001160390"/>
    </source>
</evidence>
<evidence type="ECO:0000256" key="2">
    <source>
        <dbReference type="ARBA" id="ARBA00022801"/>
    </source>
</evidence>
<dbReference type="EMBL" id="CABFNP030000582">
    <property type="protein sequence ID" value="CAI6047516.1"/>
    <property type="molecule type" value="Genomic_DNA"/>
</dbReference>
<dbReference type="PANTHER" id="PTHR43817">
    <property type="entry name" value="GLYCOSYL HYDROLASE"/>
    <property type="match status" value="1"/>
</dbReference>